<dbReference type="Pfam" id="PF04500">
    <property type="entry name" value="FLYWCH"/>
    <property type="match status" value="1"/>
</dbReference>
<accession>A0A8R2JW91</accession>
<dbReference type="PANTHER" id="PTHR47160:SF10">
    <property type="entry name" value="MULE TRANSPOSASE DOMAIN-CONTAINING PROTEIN"/>
    <property type="match status" value="1"/>
</dbReference>
<name>A0A8R2JW91_ACYPI</name>
<evidence type="ECO:0000313" key="7">
    <source>
        <dbReference type="Proteomes" id="UP000007819"/>
    </source>
</evidence>
<dbReference type="GeneID" id="115034808"/>
<dbReference type="RefSeq" id="XP_029348129.1">
    <property type="nucleotide sequence ID" value="XM_029492269.1"/>
</dbReference>
<feature type="domain" description="MULE transposase" evidence="5">
    <location>
        <begin position="190"/>
        <end position="282"/>
    </location>
</feature>
<evidence type="ECO:0000256" key="3">
    <source>
        <dbReference type="ARBA" id="ARBA00022833"/>
    </source>
</evidence>
<reference evidence="7" key="1">
    <citation type="submission" date="2010-06" db="EMBL/GenBank/DDBJ databases">
        <authorList>
            <person name="Jiang H."/>
            <person name="Abraham K."/>
            <person name="Ali S."/>
            <person name="Alsbrooks S.L."/>
            <person name="Anim B.N."/>
            <person name="Anosike U.S."/>
            <person name="Attaway T."/>
            <person name="Bandaranaike D.P."/>
            <person name="Battles P.K."/>
            <person name="Bell S.N."/>
            <person name="Bell A.V."/>
            <person name="Beltran B."/>
            <person name="Bickham C."/>
            <person name="Bustamante Y."/>
            <person name="Caleb T."/>
            <person name="Canada A."/>
            <person name="Cardenas V."/>
            <person name="Carter K."/>
            <person name="Chacko J."/>
            <person name="Chandrabose M.N."/>
            <person name="Chavez D."/>
            <person name="Chavez A."/>
            <person name="Chen L."/>
            <person name="Chu H.-S."/>
            <person name="Claassen K.J."/>
            <person name="Cockrell R."/>
            <person name="Collins M."/>
            <person name="Cooper J.A."/>
            <person name="Cree A."/>
            <person name="Curry S.M."/>
            <person name="Da Y."/>
            <person name="Dao M.D."/>
            <person name="Das B."/>
            <person name="Davila M.-L."/>
            <person name="Davy-Carroll L."/>
            <person name="Denson S."/>
            <person name="Dinh H."/>
            <person name="Ebong V.E."/>
            <person name="Edwards J.R."/>
            <person name="Egan A."/>
            <person name="El-Daye J."/>
            <person name="Escobedo L."/>
            <person name="Fernandez S."/>
            <person name="Fernando P.R."/>
            <person name="Flagg N."/>
            <person name="Forbes L.D."/>
            <person name="Fowler R.G."/>
            <person name="Fu Q."/>
            <person name="Gabisi R.A."/>
            <person name="Ganer J."/>
            <person name="Garbino Pronczuk A."/>
            <person name="Garcia R.M."/>
            <person name="Garner T."/>
            <person name="Garrett T.E."/>
            <person name="Gonzalez D.A."/>
            <person name="Hamid H."/>
            <person name="Hawkins E.S."/>
            <person name="Hirani K."/>
            <person name="Hogues M.E."/>
            <person name="Hollins B."/>
            <person name="Hsiao C.-H."/>
            <person name="Jabil R."/>
            <person name="James M.L."/>
            <person name="Jhangiani S.N."/>
            <person name="Johnson B."/>
            <person name="Johnson Q."/>
            <person name="Joshi V."/>
            <person name="Kalu J.B."/>
            <person name="Kam C."/>
            <person name="Kashfia A."/>
            <person name="Keebler J."/>
            <person name="Kisamo H."/>
            <person name="Kovar C.L."/>
            <person name="Lago L.A."/>
            <person name="Lai C.-Y."/>
            <person name="Laidlaw J."/>
            <person name="Lara F."/>
            <person name="Le T.-K."/>
            <person name="Lee S.L."/>
            <person name="Legall F.H."/>
            <person name="Lemon S.J."/>
            <person name="Lewis L.R."/>
            <person name="Li B."/>
            <person name="Liu Y."/>
            <person name="Liu Y.-S."/>
            <person name="Lopez J."/>
            <person name="Lozado R.J."/>
            <person name="Lu J."/>
            <person name="Madu R.C."/>
            <person name="Maheshwari M."/>
            <person name="Maheshwari R."/>
            <person name="Malloy K."/>
            <person name="Martinez E."/>
            <person name="Mathew T."/>
            <person name="Mercado I.C."/>
            <person name="Mercado C."/>
            <person name="Meyer B."/>
            <person name="Montgomery K."/>
            <person name="Morgan M.B."/>
            <person name="Munidasa M."/>
            <person name="Nazareth L.V."/>
            <person name="Nelson J."/>
            <person name="Ng B.M."/>
            <person name="Nguyen N.B."/>
            <person name="Nguyen P.Q."/>
            <person name="Nguyen T."/>
            <person name="Obregon M."/>
            <person name="Okwuonu G.O."/>
            <person name="Onwere C.G."/>
            <person name="Orozco G."/>
            <person name="Parra A."/>
            <person name="Patel S."/>
            <person name="Patil S."/>
            <person name="Perez A."/>
            <person name="Perez Y."/>
            <person name="Pham C."/>
            <person name="Primus E.L."/>
            <person name="Pu L.-L."/>
            <person name="Puazo M."/>
            <person name="Qin X."/>
            <person name="Quiroz J.B."/>
            <person name="Reese J."/>
            <person name="Richards S."/>
            <person name="Rives C.M."/>
            <person name="Robberts R."/>
            <person name="Ruiz S.J."/>
            <person name="Ruiz M.J."/>
            <person name="Santibanez J."/>
            <person name="Schneider B.W."/>
            <person name="Sisson I."/>
            <person name="Smith M."/>
            <person name="Sodergren E."/>
            <person name="Song X.-Z."/>
            <person name="Song B.B."/>
            <person name="Summersgill H."/>
            <person name="Thelus R."/>
            <person name="Thornton R.D."/>
            <person name="Trejos Z.Y."/>
            <person name="Usmani K."/>
            <person name="Vattathil S."/>
            <person name="Villasana D."/>
            <person name="Walker D.L."/>
            <person name="Wang S."/>
            <person name="Wang K."/>
            <person name="White C.S."/>
            <person name="Williams A.C."/>
            <person name="Williamson J."/>
            <person name="Wilson K."/>
            <person name="Woghiren I.O."/>
            <person name="Woodworth J.R."/>
            <person name="Worley K.C."/>
            <person name="Wright R.A."/>
            <person name="Wu W."/>
            <person name="Young L."/>
            <person name="Zhang L."/>
            <person name="Zhang J."/>
            <person name="Zhu Y."/>
            <person name="Muzny D.M."/>
            <person name="Weinstock G."/>
            <person name="Gibbs R.A."/>
        </authorList>
    </citation>
    <scope>NUCLEOTIDE SEQUENCE [LARGE SCALE GENOMIC DNA]</scope>
    <source>
        <strain evidence="7">LSR1</strain>
    </source>
</reference>
<evidence type="ECO:0000313" key="6">
    <source>
        <dbReference type="EnsemblMetazoa" id="XP_029348129.1"/>
    </source>
</evidence>
<dbReference type="KEGG" id="api:115034808"/>
<evidence type="ECO:0000259" key="4">
    <source>
        <dbReference type="Pfam" id="PF04500"/>
    </source>
</evidence>
<dbReference type="PANTHER" id="PTHR47160">
    <property type="entry name" value="PUTATIVE-RELATED"/>
    <property type="match status" value="1"/>
</dbReference>
<evidence type="ECO:0000259" key="5">
    <source>
        <dbReference type="Pfam" id="PF10551"/>
    </source>
</evidence>
<dbReference type="Pfam" id="PF10551">
    <property type="entry name" value="MULE"/>
    <property type="match status" value="1"/>
</dbReference>
<reference evidence="6" key="2">
    <citation type="submission" date="2022-06" db="UniProtKB">
        <authorList>
            <consortium name="EnsemblMetazoa"/>
        </authorList>
    </citation>
    <scope>IDENTIFICATION</scope>
</reference>
<keyword evidence="7" id="KW-1185">Reference proteome</keyword>
<dbReference type="Proteomes" id="UP000007819">
    <property type="component" value="Unassembled WGS sequence"/>
</dbReference>
<protein>
    <recommendedName>
        <fullName evidence="8">MULE transposase domain-containing protein</fullName>
    </recommendedName>
</protein>
<keyword evidence="1" id="KW-0479">Metal-binding</keyword>
<proteinExistence type="predicted"/>
<evidence type="ECO:0008006" key="8">
    <source>
        <dbReference type="Google" id="ProtNLM"/>
    </source>
</evidence>
<evidence type="ECO:0000256" key="1">
    <source>
        <dbReference type="ARBA" id="ARBA00022723"/>
    </source>
</evidence>
<sequence length="450" mass="52609">MENEIFMITSERGSDLLVVKKHTFRHVRQREYGNNRWRCCKKQCTCTVLMTNDNKIMIESSGEHSHLVDSTQKIERQVLRENCKRKATSSIATRPIKIIRSQLMNSVSTELEYNDIKSVRKAMYIQRRKNFPPYPSSLENAITQLNKLQNEDFLMFRGKKFVHLPNDCTFICLTTEENLQCLTSCTDIFTDGTFDYAPKFFLQLYTIHSYKNGVYVPLVYFFLKNKFKNTYINVWKYLISICEKQSLLFKIEILHIDFEIGAIEATKEVFPYVKIKTCRFHLGQAWWRKINGNTKLRMADNDENNDLQLWLKSFFGLSFIAPDDVEDAFVELISTCPNIADGQLFSDYVLETYVEPGCLFPPILWAETPSLNPRYIFTNKSKKKYCLLYLYIFRTTNGAESFHATYNAQFTSAHPPTFVVISTLMETQAETVTKLSTIFKEKSSQNRRKN</sequence>
<feature type="domain" description="FLYWCH-type" evidence="4">
    <location>
        <begin position="7"/>
        <end position="66"/>
    </location>
</feature>
<keyword evidence="2" id="KW-0863">Zinc-finger</keyword>
<evidence type="ECO:0000256" key="2">
    <source>
        <dbReference type="ARBA" id="ARBA00022771"/>
    </source>
</evidence>
<organism evidence="6 7">
    <name type="scientific">Acyrthosiphon pisum</name>
    <name type="common">Pea aphid</name>
    <dbReference type="NCBI Taxonomy" id="7029"/>
    <lineage>
        <taxon>Eukaryota</taxon>
        <taxon>Metazoa</taxon>
        <taxon>Ecdysozoa</taxon>
        <taxon>Arthropoda</taxon>
        <taxon>Hexapoda</taxon>
        <taxon>Insecta</taxon>
        <taxon>Pterygota</taxon>
        <taxon>Neoptera</taxon>
        <taxon>Paraneoptera</taxon>
        <taxon>Hemiptera</taxon>
        <taxon>Sternorrhyncha</taxon>
        <taxon>Aphidomorpha</taxon>
        <taxon>Aphidoidea</taxon>
        <taxon>Aphididae</taxon>
        <taxon>Macrosiphini</taxon>
        <taxon>Acyrthosiphon</taxon>
    </lineage>
</organism>
<dbReference type="OrthoDB" id="6608775at2759"/>
<dbReference type="AlphaFoldDB" id="A0A8R2JW91"/>
<dbReference type="Gene3D" id="2.20.25.240">
    <property type="match status" value="1"/>
</dbReference>
<dbReference type="InterPro" id="IPR007588">
    <property type="entry name" value="Znf_FLYWCH"/>
</dbReference>
<dbReference type="GO" id="GO:0008270">
    <property type="term" value="F:zinc ion binding"/>
    <property type="evidence" value="ECO:0007669"/>
    <property type="project" value="UniProtKB-KW"/>
</dbReference>
<dbReference type="InterPro" id="IPR018289">
    <property type="entry name" value="MULE_transposase_dom"/>
</dbReference>
<dbReference type="EnsemblMetazoa" id="XM_029492269.1">
    <property type="protein sequence ID" value="XP_029348129.1"/>
    <property type="gene ID" value="LOC115034808"/>
</dbReference>
<keyword evidence="3" id="KW-0862">Zinc</keyword>